<keyword evidence="5" id="KW-1185">Reference proteome</keyword>
<evidence type="ECO:0008006" key="6">
    <source>
        <dbReference type="Google" id="ProtNLM"/>
    </source>
</evidence>
<name>A0ABP0MJR5_9DINO</name>
<feature type="repeat" description="ANK" evidence="3">
    <location>
        <begin position="249"/>
        <end position="281"/>
    </location>
</feature>
<keyword evidence="1" id="KW-0677">Repeat</keyword>
<dbReference type="SMART" id="SM00248">
    <property type="entry name" value="ANK"/>
    <property type="match status" value="5"/>
</dbReference>
<proteinExistence type="predicted"/>
<evidence type="ECO:0000256" key="1">
    <source>
        <dbReference type="ARBA" id="ARBA00022737"/>
    </source>
</evidence>
<feature type="repeat" description="ANK" evidence="3">
    <location>
        <begin position="149"/>
        <end position="181"/>
    </location>
</feature>
<gene>
    <name evidence="4" type="ORF">CCMP2556_LOCUS25676</name>
</gene>
<keyword evidence="2 3" id="KW-0040">ANK repeat</keyword>
<dbReference type="SUPFAM" id="SSF48403">
    <property type="entry name" value="Ankyrin repeat"/>
    <property type="match status" value="1"/>
</dbReference>
<dbReference type="InterPro" id="IPR002110">
    <property type="entry name" value="Ankyrin_rpt"/>
</dbReference>
<accession>A0ABP0MJR5</accession>
<dbReference type="InterPro" id="IPR029071">
    <property type="entry name" value="Ubiquitin-like_domsf"/>
</dbReference>
<evidence type="ECO:0000313" key="5">
    <source>
        <dbReference type="Proteomes" id="UP001642484"/>
    </source>
</evidence>
<organism evidence="4 5">
    <name type="scientific">Durusdinium trenchii</name>
    <dbReference type="NCBI Taxonomy" id="1381693"/>
    <lineage>
        <taxon>Eukaryota</taxon>
        <taxon>Sar</taxon>
        <taxon>Alveolata</taxon>
        <taxon>Dinophyceae</taxon>
        <taxon>Suessiales</taxon>
        <taxon>Symbiodiniaceae</taxon>
        <taxon>Durusdinium</taxon>
    </lineage>
</organism>
<dbReference type="PROSITE" id="PS50297">
    <property type="entry name" value="ANK_REP_REGION"/>
    <property type="match status" value="5"/>
</dbReference>
<dbReference type="Gene3D" id="1.25.40.20">
    <property type="entry name" value="Ankyrin repeat-containing domain"/>
    <property type="match status" value="3"/>
</dbReference>
<dbReference type="PANTHER" id="PTHR24171:SF9">
    <property type="entry name" value="ANKYRIN REPEAT DOMAIN-CONTAINING PROTEIN 39"/>
    <property type="match status" value="1"/>
</dbReference>
<dbReference type="PROSITE" id="PS50088">
    <property type="entry name" value="ANK_REPEAT"/>
    <property type="match status" value="5"/>
</dbReference>
<reference evidence="4 5" key="1">
    <citation type="submission" date="2024-02" db="EMBL/GenBank/DDBJ databases">
        <authorList>
            <person name="Chen Y."/>
            <person name="Shah S."/>
            <person name="Dougan E. K."/>
            <person name="Thang M."/>
            <person name="Chan C."/>
        </authorList>
    </citation>
    <scope>NUCLEOTIDE SEQUENCE [LARGE SCALE GENOMIC DNA]</scope>
</reference>
<dbReference type="EMBL" id="CAXAMN010017346">
    <property type="protein sequence ID" value="CAK9050349.1"/>
    <property type="molecule type" value="Genomic_DNA"/>
</dbReference>
<comment type="caution">
    <text evidence="4">The sequence shown here is derived from an EMBL/GenBank/DDBJ whole genome shotgun (WGS) entry which is preliminary data.</text>
</comment>
<feature type="repeat" description="ANK" evidence="3">
    <location>
        <begin position="182"/>
        <end position="214"/>
    </location>
</feature>
<dbReference type="Pfam" id="PF12796">
    <property type="entry name" value="Ank_2"/>
    <property type="match status" value="2"/>
</dbReference>
<feature type="repeat" description="ANK" evidence="3">
    <location>
        <begin position="116"/>
        <end position="148"/>
    </location>
</feature>
<evidence type="ECO:0000256" key="3">
    <source>
        <dbReference type="PROSITE-ProRule" id="PRU00023"/>
    </source>
</evidence>
<dbReference type="InterPro" id="IPR036770">
    <property type="entry name" value="Ankyrin_rpt-contain_sf"/>
</dbReference>
<dbReference type="SUPFAM" id="SSF54236">
    <property type="entry name" value="Ubiquitin-like"/>
    <property type="match status" value="1"/>
</dbReference>
<evidence type="ECO:0000256" key="2">
    <source>
        <dbReference type="ARBA" id="ARBA00023043"/>
    </source>
</evidence>
<evidence type="ECO:0000313" key="4">
    <source>
        <dbReference type="EMBL" id="CAK9050349.1"/>
    </source>
</evidence>
<feature type="repeat" description="ANK" evidence="3">
    <location>
        <begin position="216"/>
        <end position="248"/>
    </location>
</feature>
<protein>
    <recommendedName>
        <fullName evidence="6">Ankyrin repeat protein</fullName>
    </recommendedName>
</protein>
<sequence length="317" mass="34233">MEIIAALSGATVARLDEDELRCMVEAGQGVGNLKLHLSAHIGYTRFQQRLLHDAIELEDDMPLQFMSTIQLVVLNFRAPDEILAQQLLSSCEHNMLSTFQSLLKLPLNPNLKDRTTQDTALHIAADRGRAEFVRLLLEAGADKDAKNAYGATALHLAAQRSHLEVVRLLLEAGADTDAEFTHGMTALHLGALHGDFEVVRLLLEAGADTDAAKTNDGTTALHFAALHGHSEVVRLLLEAGADKDAENADGATALRIAAEKGHLEVVRLLQEAGAAYTVLEFLSAAIWNVCYCCLDTVDAAVEECSWLLCGSAQNGHL</sequence>
<dbReference type="Proteomes" id="UP001642484">
    <property type="component" value="Unassembled WGS sequence"/>
</dbReference>
<dbReference type="PANTHER" id="PTHR24171">
    <property type="entry name" value="ANKYRIN REPEAT DOMAIN-CONTAINING PROTEIN 39-RELATED"/>
    <property type="match status" value="1"/>
</dbReference>
<dbReference type="CDD" id="cd17039">
    <property type="entry name" value="Ubl_ubiquitin_like"/>
    <property type="match status" value="1"/>
</dbReference>
<dbReference type="PRINTS" id="PR01415">
    <property type="entry name" value="ANKYRIN"/>
</dbReference>